<dbReference type="PROSITE" id="PS51194">
    <property type="entry name" value="HELICASE_CTER"/>
    <property type="match status" value="1"/>
</dbReference>
<organism evidence="10 11">
    <name type="scientific">Histidinibacterium aquaticum</name>
    <dbReference type="NCBI Taxonomy" id="2613962"/>
    <lineage>
        <taxon>Bacteria</taxon>
        <taxon>Pseudomonadati</taxon>
        <taxon>Pseudomonadota</taxon>
        <taxon>Alphaproteobacteria</taxon>
        <taxon>Rhodobacterales</taxon>
        <taxon>Paracoccaceae</taxon>
        <taxon>Histidinibacterium</taxon>
    </lineage>
</organism>
<evidence type="ECO:0000256" key="2">
    <source>
        <dbReference type="ARBA" id="ARBA00022801"/>
    </source>
</evidence>
<comment type="caution">
    <text evidence="10">The sequence shown here is derived from an EMBL/GenBank/DDBJ whole genome shotgun (WGS) entry which is preliminary data.</text>
</comment>
<dbReference type="InterPro" id="IPR001650">
    <property type="entry name" value="Helicase_C-like"/>
</dbReference>
<dbReference type="InterPro" id="IPR044742">
    <property type="entry name" value="DEAD/DEAH_RhlB"/>
</dbReference>
<dbReference type="InterPro" id="IPR005580">
    <property type="entry name" value="DbpA/CsdA_RNA-bd_dom"/>
</dbReference>
<comment type="similarity">
    <text evidence="5 6">Belongs to the DEAD box helicase family.</text>
</comment>
<dbReference type="PANTHER" id="PTHR47959">
    <property type="entry name" value="ATP-DEPENDENT RNA HELICASE RHLE-RELATED"/>
    <property type="match status" value="1"/>
</dbReference>
<dbReference type="InterPro" id="IPR000629">
    <property type="entry name" value="RNA-helicase_DEAD-box_CS"/>
</dbReference>
<sequence length="649" mass="69619">MHPALRAALDDRGYTTLTPVQTSVLDPALKGRDLLVSAQTGSGKTLGFGLAIAPTLLDDDDAFAPGATPLAVVIAPTRELALQVKRELGWLYAKAGAVLASCVGGMDMRDERRALERGAHIVAATPGRLRDHISRGSIDLSAVRAVVLDEADEMLDLGFREELEFILNELPSERQTLLFSATVPPAIAALAKGYQNDAERIVAKSETPQHDDIEYRASMVAERDVDNAVINTLRFHEAPNALVFANTRAMVNRLAARLSNRGFNAVALSGELSQAERTHALQSMRDGRAQVCVATDVAARGIDLPRLDLVVHAELPSNQESLLHRSGRTGRAGRKGVSVLMVTPRTRKKAERLLGWAKVRAEWGSAPSAAEVRAMDEERLFSDPAWQEPATEEEQESAKRLLDAFSPEQIAAGYLRLLHTLRAPPEELAELGAKPEPVKDFGPATWFAVSGGRDAGAEPRRLLPMLCKAGGLSRDDVGAIRVQKDQSFVQIRDEAVAGFLATVGESMVLEKGAQLTRLAAPPDLATKGSALERDTVGRKTASAKSHRPEAPVPAGQEPAQATTPDRAREHRPSHGRKDAVDRAPVEPHIAAEPKRKPKGSPPPKGKPSSKKNRARAAAAASGKGAGITRSKAGTPKRQPKVPRRARGGS</sequence>
<dbReference type="PANTHER" id="PTHR47959:SF1">
    <property type="entry name" value="ATP-DEPENDENT RNA HELICASE DBPA"/>
    <property type="match status" value="1"/>
</dbReference>
<dbReference type="InterPro" id="IPR027417">
    <property type="entry name" value="P-loop_NTPase"/>
</dbReference>
<keyword evidence="2 6" id="KW-0378">Hydrolase</keyword>
<evidence type="ECO:0000256" key="6">
    <source>
        <dbReference type="RuleBase" id="RU000492"/>
    </source>
</evidence>
<dbReference type="SMART" id="SM00490">
    <property type="entry name" value="HELICc"/>
    <property type="match status" value="1"/>
</dbReference>
<feature type="compositionally biased region" description="Basic residues" evidence="7">
    <location>
        <begin position="637"/>
        <end position="649"/>
    </location>
</feature>
<dbReference type="Pfam" id="PF00271">
    <property type="entry name" value="Helicase_C"/>
    <property type="match status" value="1"/>
</dbReference>
<reference evidence="10 11" key="1">
    <citation type="submission" date="2019-09" db="EMBL/GenBank/DDBJ databases">
        <authorList>
            <person name="Park J.-S."/>
            <person name="Choi H.-J."/>
        </authorList>
    </citation>
    <scope>NUCLEOTIDE SEQUENCE [LARGE SCALE GENOMIC DNA]</scope>
    <source>
        <strain evidence="10 11">176SS1-4</strain>
    </source>
</reference>
<feature type="compositionally biased region" description="Basic and acidic residues" evidence="7">
    <location>
        <begin position="565"/>
        <end position="594"/>
    </location>
</feature>
<dbReference type="SUPFAM" id="SSF52540">
    <property type="entry name" value="P-loop containing nucleoside triphosphate hydrolases"/>
    <property type="match status" value="1"/>
</dbReference>
<dbReference type="Pfam" id="PF03880">
    <property type="entry name" value="DbpA"/>
    <property type="match status" value="1"/>
</dbReference>
<dbReference type="InterPro" id="IPR014001">
    <property type="entry name" value="Helicase_ATP-bd"/>
</dbReference>
<dbReference type="EMBL" id="VYQE01000002">
    <property type="protein sequence ID" value="KAA9009017.1"/>
    <property type="molecule type" value="Genomic_DNA"/>
</dbReference>
<dbReference type="GO" id="GO:0005829">
    <property type="term" value="C:cytosol"/>
    <property type="evidence" value="ECO:0007669"/>
    <property type="project" value="TreeGrafter"/>
</dbReference>
<feature type="region of interest" description="Disordered" evidence="7">
    <location>
        <begin position="526"/>
        <end position="649"/>
    </location>
</feature>
<evidence type="ECO:0000259" key="9">
    <source>
        <dbReference type="PROSITE" id="PS51194"/>
    </source>
</evidence>
<dbReference type="InterPro" id="IPR011545">
    <property type="entry name" value="DEAD/DEAH_box_helicase_dom"/>
</dbReference>
<dbReference type="CDD" id="cd18787">
    <property type="entry name" value="SF2_C_DEAD"/>
    <property type="match status" value="1"/>
</dbReference>
<dbReference type="Pfam" id="PF00270">
    <property type="entry name" value="DEAD"/>
    <property type="match status" value="1"/>
</dbReference>
<dbReference type="RefSeq" id="WP_150444550.1">
    <property type="nucleotide sequence ID" value="NZ_VYQE01000002.1"/>
</dbReference>
<dbReference type="GO" id="GO:0005524">
    <property type="term" value="F:ATP binding"/>
    <property type="evidence" value="ECO:0007669"/>
    <property type="project" value="UniProtKB-KW"/>
</dbReference>
<evidence type="ECO:0000256" key="5">
    <source>
        <dbReference type="ARBA" id="ARBA00038437"/>
    </source>
</evidence>
<evidence type="ECO:0000313" key="10">
    <source>
        <dbReference type="EMBL" id="KAA9009017.1"/>
    </source>
</evidence>
<keyword evidence="4 6" id="KW-0067">ATP-binding</keyword>
<dbReference type="GO" id="GO:0016787">
    <property type="term" value="F:hydrolase activity"/>
    <property type="evidence" value="ECO:0007669"/>
    <property type="project" value="UniProtKB-KW"/>
</dbReference>
<name>A0A5J5GLU8_9RHOB</name>
<dbReference type="CDD" id="cd12252">
    <property type="entry name" value="RRM_DbpA"/>
    <property type="match status" value="1"/>
</dbReference>
<keyword evidence="1 6" id="KW-0547">Nucleotide-binding</keyword>
<dbReference type="Gene3D" id="3.40.50.300">
    <property type="entry name" value="P-loop containing nucleotide triphosphate hydrolases"/>
    <property type="match status" value="2"/>
</dbReference>
<dbReference type="Proteomes" id="UP000326554">
    <property type="component" value="Unassembled WGS sequence"/>
</dbReference>
<dbReference type="Gene3D" id="3.30.70.330">
    <property type="match status" value="1"/>
</dbReference>
<dbReference type="GO" id="GO:0003676">
    <property type="term" value="F:nucleic acid binding"/>
    <property type="evidence" value="ECO:0007669"/>
    <property type="project" value="InterPro"/>
</dbReference>
<evidence type="ECO:0000313" key="11">
    <source>
        <dbReference type="Proteomes" id="UP000326554"/>
    </source>
</evidence>
<dbReference type="GO" id="GO:0003724">
    <property type="term" value="F:RNA helicase activity"/>
    <property type="evidence" value="ECO:0007669"/>
    <property type="project" value="TreeGrafter"/>
</dbReference>
<dbReference type="CDD" id="cd00268">
    <property type="entry name" value="DEADc"/>
    <property type="match status" value="1"/>
</dbReference>
<evidence type="ECO:0000259" key="8">
    <source>
        <dbReference type="PROSITE" id="PS51192"/>
    </source>
</evidence>
<dbReference type="PROSITE" id="PS00039">
    <property type="entry name" value="DEAD_ATP_HELICASE"/>
    <property type="match status" value="1"/>
</dbReference>
<dbReference type="PROSITE" id="PS51192">
    <property type="entry name" value="HELICASE_ATP_BIND_1"/>
    <property type="match status" value="1"/>
</dbReference>
<protein>
    <submittedName>
        <fullName evidence="10">DEAD/DEAH box helicase</fullName>
    </submittedName>
</protein>
<keyword evidence="11" id="KW-1185">Reference proteome</keyword>
<dbReference type="AlphaFoldDB" id="A0A5J5GLU8"/>
<feature type="domain" description="Helicase C-terminal" evidence="9">
    <location>
        <begin position="224"/>
        <end position="376"/>
    </location>
</feature>
<evidence type="ECO:0000256" key="1">
    <source>
        <dbReference type="ARBA" id="ARBA00022741"/>
    </source>
</evidence>
<dbReference type="SMART" id="SM00487">
    <property type="entry name" value="DEXDc"/>
    <property type="match status" value="1"/>
</dbReference>
<evidence type="ECO:0000256" key="7">
    <source>
        <dbReference type="SAM" id="MobiDB-lite"/>
    </source>
</evidence>
<feature type="domain" description="Helicase ATP-binding" evidence="8">
    <location>
        <begin position="25"/>
        <end position="201"/>
    </location>
</feature>
<gene>
    <name evidence="10" type="ORF">F3S47_07100</name>
</gene>
<dbReference type="InterPro" id="IPR012677">
    <property type="entry name" value="Nucleotide-bd_a/b_plait_sf"/>
</dbReference>
<accession>A0A5J5GLU8</accession>
<proteinExistence type="inferred from homology"/>
<dbReference type="InterPro" id="IPR050079">
    <property type="entry name" value="DEAD_box_RNA_helicase"/>
</dbReference>
<evidence type="ECO:0000256" key="3">
    <source>
        <dbReference type="ARBA" id="ARBA00022806"/>
    </source>
</evidence>
<evidence type="ECO:0000256" key="4">
    <source>
        <dbReference type="ARBA" id="ARBA00022840"/>
    </source>
</evidence>
<keyword evidence="3 6" id="KW-0347">Helicase</keyword>